<evidence type="ECO:0000256" key="9">
    <source>
        <dbReference type="RuleBase" id="RU365087"/>
    </source>
</evidence>
<evidence type="ECO:0000256" key="6">
    <source>
        <dbReference type="ARBA" id="ARBA00022989"/>
    </source>
</evidence>
<dbReference type="Proteomes" id="UP000176651">
    <property type="component" value="Unassembled WGS sequence"/>
</dbReference>
<dbReference type="GO" id="GO:0005886">
    <property type="term" value="C:plasma membrane"/>
    <property type="evidence" value="ECO:0007669"/>
    <property type="project" value="UniProtKB-SubCell"/>
</dbReference>
<keyword evidence="8 9" id="KW-0472">Membrane</keyword>
<dbReference type="PRINTS" id="PR01651">
    <property type="entry name" value="SECGEXPORT"/>
</dbReference>
<dbReference type="AlphaFoldDB" id="A0A1F4NSQ0"/>
<comment type="function">
    <text evidence="9">Involved in protein export. Participates in an early event of protein translocation.</text>
</comment>
<keyword evidence="9" id="KW-1003">Cell membrane</keyword>
<dbReference type="Pfam" id="PF03840">
    <property type="entry name" value="SecG"/>
    <property type="match status" value="1"/>
</dbReference>
<organism evidence="10 11">
    <name type="scientific">candidate division Kazan bacterium RBG_13_50_9</name>
    <dbReference type="NCBI Taxonomy" id="1798535"/>
    <lineage>
        <taxon>Bacteria</taxon>
        <taxon>Bacteria division Kazan-3B-28</taxon>
    </lineage>
</organism>
<dbReference type="GO" id="GO:0009306">
    <property type="term" value="P:protein secretion"/>
    <property type="evidence" value="ECO:0007669"/>
    <property type="project" value="UniProtKB-UniRule"/>
</dbReference>
<evidence type="ECO:0000256" key="7">
    <source>
        <dbReference type="ARBA" id="ARBA00023010"/>
    </source>
</evidence>
<evidence type="ECO:0000256" key="4">
    <source>
        <dbReference type="ARBA" id="ARBA00022692"/>
    </source>
</evidence>
<dbReference type="NCBIfam" id="TIGR00810">
    <property type="entry name" value="secG"/>
    <property type="match status" value="1"/>
</dbReference>
<comment type="caution">
    <text evidence="9">Lacks conserved residue(s) required for the propagation of feature annotation.</text>
</comment>
<proteinExistence type="inferred from homology"/>
<evidence type="ECO:0000256" key="2">
    <source>
        <dbReference type="ARBA" id="ARBA00008445"/>
    </source>
</evidence>
<reference evidence="10 11" key="1">
    <citation type="journal article" date="2016" name="Nat. Commun.">
        <title>Thousands of microbial genomes shed light on interconnected biogeochemical processes in an aquifer system.</title>
        <authorList>
            <person name="Anantharaman K."/>
            <person name="Brown C.T."/>
            <person name="Hug L.A."/>
            <person name="Sharon I."/>
            <person name="Castelle C.J."/>
            <person name="Probst A.J."/>
            <person name="Thomas B.C."/>
            <person name="Singh A."/>
            <person name="Wilkins M.J."/>
            <person name="Karaoz U."/>
            <person name="Brodie E.L."/>
            <person name="Williams K.H."/>
            <person name="Hubbard S.S."/>
            <person name="Banfield J.F."/>
        </authorList>
    </citation>
    <scope>NUCLEOTIDE SEQUENCE [LARGE SCALE GENOMIC DNA]</scope>
</reference>
<evidence type="ECO:0000256" key="8">
    <source>
        <dbReference type="ARBA" id="ARBA00023136"/>
    </source>
</evidence>
<keyword evidence="7 9" id="KW-0811">Translocation</keyword>
<dbReference type="EMBL" id="META01000002">
    <property type="protein sequence ID" value="OGB74420.1"/>
    <property type="molecule type" value="Genomic_DNA"/>
</dbReference>
<comment type="caution">
    <text evidence="10">The sequence shown here is derived from an EMBL/GenBank/DDBJ whole genome shotgun (WGS) entry which is preliminary data.</text>
</comment>
<dbReference type="STRING" id="1798535.A2V68_01785"/>
<name>A0A1F4NSQ0_UNCK3</name>
<keyword evidence="6 9" id="KW-1133">Transmembrane helix</keyword>
<comment type="similarity">
    <text evidence="2 9">Belongs to the SecG family.</text>
</comment>
<keyword evidence="5 9" id="KW-0653">Protein transport</keyword>
<evidence type="ECO:0000256" key="5">
    <source>
        <dbReference type="ARBA" id="ARBA00022927"/>
    </source>
</evidence>
<sequence>MSLDKALIIIQVVLAILLMASILIQSRGASLGEAFGGSSTFYGTRRGSERTLFIITVVLAALFVLIALAILFI</sequence>
<dbReference type="GO" id="GO:0015450">
    <property type="term" value="F:protein-transporting ATPase activity"/>
    <property type="evidence" value="ECO:0007669"/>
    <property type="project" value="UniProtKB-UniRule"/>
</dbReference>
<evidence type="ECO:0000313" key="10">
    <source>
        <dbReference type="EMBL" id="OGB74420.1"/>
    </source>
</evidence>
<accession>A0A1F4NSQ0</accession>
<keyword evidence="4 9" id="KW-0812">Transmembrane</keyword>
<gene>
    <name evidence="10" type="ORF">A2V68_01785</name>
</gene>
<protein>
    <recommendedName>
        <fullName evidence="9">Protein-export membrane protein SecG</fullName>
    </recommendedName>
</protein>
<keyword evidence="3 9" id="KW-0813">Transport</keyword>
<comment type="subcellular location">
    <subcellularLocation>
        <location evidence="9">Cell membrane</location>
        <topology evidence="9">Multi-pass membrane protein</topology>
    </subcellularLocation>
    <subcellularLocation>
        <location evidence="1">Membrane</location>
        <topology evidence="1">Multi-pass membrane protein</topology>
    </subcellularLocation>
</comment>
<evidence type="ECO:0000256" key="3">
    <source>
        <dbReference type="ARBA" id="ARBA00022448"/>
    </source>
</evidence>
<feature type="transmembrane region" description="Helical" evidence="9">
    <location>
        <begin position="52"/>
        <end position="72"/>
    </location>
</feature>
<evidence type="ECO:0000256" key="1">
    <source>
        <dbReference type="ARBA" id="ARBA00004141"/>
    </source>
</evidence>
<dbReference type="InterPro" id="IPR004692">
    <property type="entry name" value="SecG"/>
</dbReference>
<evidence type="ECO:0000313" key="11">
    <source>
        <dbReference type="Proteomes" id="UP000176651"/>
    </source>
</evidence>